<proteinExistence type="predicted"/>
<keyword evidence="1" id="KW-0812">Transmembrane</keyword>
<name>A0A6B3RNX8_9RHOB</name>
<evidence type="ECO:0000256" key="1">
    <source>
        <dbReference type="SAM" id="Phobius"/>
    </source>
</evidence>
<dbReference type="AlphaFoldDB" id="A0A6B3RNX8"/>
<keyword evidence="3" id="KW-1185">Reference proteome</keyword>
<evidence type="ECO:0000313" key="2">
    <source>
        <dbReference type="EMBL" id="NEX46548.1"/>
    </source>
</evidence>
<organism evidence="2 3">
    <name type="scientific">Pseudotabrizicola algicola</name>
    <dbReference type="NCBI Taxonomy" id="2709381"/>
    <lineage>
        <taxon>Bacteria</taxon>
        <taxon>Pseudomonadati</taxon>
        <taxon>Pseudomonadota</taxon>
        <taxon>Alphaproteobacteria</taxon>
        <taxon>Rhodobacterales</taxon>
        <taxon>Paracoccaceae</taxon>
        <taxon>Pseudotabrizicola</taxon>
    </lineage>
</organism>
<protein>
    <submittedName>
        <fullName evidence="2">Tryptophan synthase subunit beta</fullName>
    </submittedName>
</protein>
<accession>A0A6B3RNX8</accession>
<comment type="caution">
    <text evidence="2">The sequence shown here is derived from an EMBL/GenBank/DDBJ whole genome shotgun (WGS) entry which is preliminary data.</text>
</comment>
<feature type="transmembrane region" description="Helical" evidence="1">
    <location>
        <begin position="61"/>
        <end position="81"/>
    </location>
</feature>
<keyword evidence="1" id="KW-1133">Transmembrane helix</keyword>
<evidence type="ECO:0000313" key="3">
    <source>
        <dbReference type="Proteomes" id="UP000481421"/>
    </source>
</evidence>
<reference evidence="2 3" key="1">
    <citation type="submission" date="2020-02" db="EMBL/GenBank/DDBJ databases">
        <title>Rhodobacter algicola sp. nov., isolated from microalga culture.</title>
        <authorList>
            <person name="Park C.-Y."/>
        </authorList>
    </citation>
    <scope>NUCLEOTIDE SEQUENCE [LARGE SCALE GENOMIC DNA]</scope>
    <source>
        <strain evidence="2 3">ETT8</strain>
    </source>
</reference>
<dbReference type="RefSeq" id="WP_164611377.1">
    <property type="nucleotide sequence ID" value="NZ_JAAIKE010000003.1"/>
</dbReference>
<dbReference type="EMBL" id="JAAIKE010000003">
    <property type="protein sequence ID" value="NEX46548.1"/>
    <property type="molecule type" value="Genomic_DNA"/>
</dbReference>
<sequence length="100" mass="11469">MSGRHTRRFDRQLAALTRRFPQLGRFAAILQGRPWVLVRLPLGLLLIGGGFLAILPVFGLWMIPLGLVILAIDLPVLRPFVSNIIIRLRRKWAVWQHKGR</sequence>
<feature type="transmembrane region" description="Helical" evidence="1">
    <location>
        <begin position="35"/>
        <end position="55"/>
    </location>
</feature>
<gene>
    <name evidence="2" type="ORF">G3572_10055</name>
</gene>
<keyword evidence="1" id="KW-0472">Membrane</keyword>
<dbReference type="Proteomes" id="UP000481421">
    <property type="component" value="Unassembled WGS sequence"/>
</dbReference>